<keyword evidence="2" id="KW-1185">Reference proteome</keyword>
<reference evidence="1 2" key="1">
    <citation type="journal article" date="2021" name="Elife">
        <title>Chloroplast acquisition without the gene transfer in kleptoplastic sea slugs, Plakobranchus ocellatus.</title>
        <authorList>
            <person name="Maeda T."/>
            <person name="Takahashi S."/>
            <person name="Yoshida T."/>
            <person name="Shimamura S."/>
            <person name="Takaki Y."/>
            <person name="Nagai Y."/>
            <person name="Toyoda A."/>
            <person name="Suzuki Y."/>
            <person name="Arimoto A."/>
            <person name="Ishii H."/>
            <person name="Satoh N."/>
            <person name="Nishiyama T."/>
            <person name="Hasebe M."/>
            <person name="Maruyama T."/>
            <person name="Minagawa J."/>
            <person name="Obokata J."/>
            <person name="Shigenobu S."/>
        </authorList>
    </citation>
    <scope>NUCLEOTIDE SEQUENCE [LARGE SCALE GENOMIC DNA]</scope>
</reference>
<evidence type="ECO:0000313" key="1">
    <source>
        <dbReference type="EMBL" id="GFS23505.1"/>
    </source>
</evidence>
<dbReference type="PANTHER" id="PTHR33480">
    <property type="entry name" value="SET DOMAIN-CONTAINING PROTEIN-RELATED"/>
    <property type="match status" value="1"/>
</dbReference>
<organism evidence="1 2">
    <name type="scientific">Elysia marginata</name>
    <dbReference type="NCBI Taxonomy" id="1093978"/>
    <lineage>
        <taxon>Eukaryota</taxon>
        <taxon>Metazoa</taxon>
        <taxon>Spiralia</taxon>
        <taxon>Lophotrochozoa</taxon>
        <taxon>Mollusca</taxon>
        <taxon>Gastropoda</taxon>
        <taxon>Heterobranchia</taxon>
        <taxon>Euthyneura</taxon>
        <taxon>Panpulmonata</taxon>
        <taxon>Sacoglossa</taxon>
        <taxon>Placobranchoidea</taxon>
        <taxon>Plakobranchidae</taxon>
        <taxon>Elysia</taxon>
    </lineage>
</organism>
<accession>A0AAV4JMB9</accession>
<gene>
    <name evidence="1" type="ORF">ElyMa_006978900</name>
</gene>
<evidence type="ECO:0008006" key="3">
    <source>
        <dbReference type="Google" id="ProtNLM"/>
    </source>
</evidence>
<dbReference type="Proteomes" id="UP000762676">
    <property type="component" value="Unassembled WGS sequence"/>
</dbReference>
<evidence type="ECO:0000313" key="2">
    <source>
        <dbReference type="Proteomes" id="UP000762676"/>
    </source>
</evidence>
<dbReference type="AlphaFoldDB" id="A0AAV4JMB9"/>
<sequence>MFASRSEASRLDGCQAMQVVSDKCPGLENPDRVRTRLLRKHLATTVQILDMTGGELKMVADHMGHSVSMHTDVYRLQSSLLEKTEVARALMALESGHMS</sequence>
<proteinExistence type="predicted"/>
<name>A0AAV4JMB9_9GAST</name>
<dbReference type="PANTHER" id="PTHR33480:SF1">
    <property type="entry name" value="TYR RECOMBINASE DOMAIN-CONTAINING PROTEIN"/>
    <property type="match status" value="1"/>
</dbReference>
<protein>
    <recommendedName>
        <fullName evidence="3">Tyr recombinase domain-containing protein</fullName>
    </recommendedName>
</protein>
<comment type="caution">
    <text evidence="1">The sequence shown here is derived from an EMBL/GenBank/DDBJ whole genome shotgun (WGS) entry which is preliminary data.</text>
</comment>
<dbReference type="EMBL" id="BMAT01013940">
    <property type="protein sequence ID" value="GFS23505.1"/>
    <property type="molecule type" value="Genomic_DNA"/>
</dbReference>